<evidence type="ECO:0000256" key="4">
    <source>
        <dbReference type="ARBA" id="ARBA00022729"/>
    </source>
</evidence>
<evidence type="ECO:0000256" key="3">
    <source>
        <dbReference type="ARBA" id="ARBA00022692"/>
    </source>
</evidence>
<evidence type="ECO:0000256" key="10">
    <source>
        <dbReference type="SAM" id="SignalP"/>
    </source>
</evidence>
<proteinExistence type="predicted"/>
<evidence type="ECO:0000256" key="1">
    <source>
        <dbReference type="ARBA" id="ARBA00004479"/>
    </source>
</evidence>
<evidence type="ECO:0000256" key="2">
    <source>
        <dbReference type="ARBA" id="ARBA00022614"/>
    </source>
</evidence>
<comment type="subcellular location">
    <subcellularLocation>
        <location evidence="1">Membrane</location>
        <topology evidence="1">Single-pass type I membrane protein</topology>
    </subcellularLocation>
</comment>
<keyword evidence="9" id="KW-0325">Glycoprotein</keyword>
<evidence type="ECO:0000256" key="9">
    <source>
        <dbReference type="ARBA" id="ARBA00023180"/>
    </source>
</evidence>
<evidence type="ECO:0000256" key="8">
    <source>
        <dbReference type="ARBA" id="ARBA00023170"/>
    </source>
</evidence>
<evidence type="ECO:0000256" key="5">
    <source>
        <dbReference type="ARBA" id="ARBA00022737"/>
    </source>
</evidence>
<evidence type="ECO:0000259" key="11">
    <source>
        <dbReference type="Pfam" id="PF23598"/>
    </source>
</evidence>
<gene>
    <name evidence="12" type="ORF">TAV2_LOCUS14192</name>
</gene>
<keyword evidence="4 10" id="KW-0732">Signal</keyword>
<keyword evidence="7" id="KW-0472">Membrane</keyword>
<feature type="domain" description="Disease resistance R13L4/SHOC-2-like LRR" evidence="11">
    <location>
        <begin position="81"/>
        <end position="296"/>
    </location>
</feature>
<dbReference type="Proteomes" id="UP000836841">
    <property type="component" value="Chromosome 4"/>
</dbReference>
<feature type="chain" id="PRO_5043740015" description="Disease resistance R13L4/SHOC-2-like LRR domain-containing protein" evidence="10">
    <location>
        <begin position="28"/>
        <end position="315"/>
    </location>
</feature>
<name>A0AAU9SAI9_THLAR</name>
<dbReference type="InterPro" id="IPR055414">
    <property type="entry name" value="LRR_R13L4/SHOC2-like"/>
</dbReference>
<dbReference type="SUPFAM" id="SSF52058">
    <property type="entry name" value="L domain-like"/>
    <property type="match status" value="1"/>
</dbReference>
<keyword evidence="8" id="KW-0675">Receptor</keyword>
<dbReference type="InterPro" id="IPR032675">
    <property type="entry name" value="LRR_dom_sf"/>
</dbReference>
<evidence type="ECO:0000256" key="7">
    <source>
        <dbReference type="ARBA" id="ARBA00023136"/>
    </source>
</evidence>
<protein>
    <recommendedName>
        <fullName evidence="11">Disease resistance R13L4/SHOC-2-like LRR domain-containing protein</fullName>
    </recommendedName>
</protein>
<dbReference type="PANTHER" id="PTHR48063">
    <property type="entry name" value="LRR RECEPTOR-LIKE KINASE"/>
    <property type="match status" value="1"/>
</dbReference>
<evidence type="ECO:0000256" key="6">
    <source>
        <dbReference type="ARBA" id="ARBA00022989"/>
    </source>
</evidence>
<keyword evidence="13" id="KW-1185">Reference proteome</keyword>
<keyword evidence="6" id="KW-1133">Transmembrane helix</keyword>
<sequence>MSESRLRLHFHFLSLLLLCCVSPSSFAVIKDLVACLPSQIQALTQFKSEFDSHSCNQTDYLNGVWCDYTTGEVTKLQLPSGCLTGVLRHNSSLFELHHLRYLDLSHNNFISSSLPSEFGNLNKLEVLFLSSNGFLGQVPSAFRNLTLLTKLDLSHNDLTGGFPLVQNLTKLKTLSLGDNHFDGQILQPISKLITLKYLYLSFLNISFPIDLRLFSSLKLLLRLDVSGNSISQASLSSHSDIPLNLEFLALSGCDIREFPNIFKILRNIKGIDLSQNRIKGKVPEWLGNLPRLSIMYSQTVFKGNFLFHHSRSTTC</sequence>
<dbReference type="Gene3D" id="3.80.10.10">
    <property type="entry name" value="Ribonuclease Inhibitor"/>
    <property type="match status" value="1"/>
</dbReference>
<dbReference type="Pfam" id="PF23598">
    <property type="entry name" value="LRR_14"/>
    <property type="match status" value="1"/>
</dbReference>
<keyword evidence="2" id="KW-0433">Leucine-rich repeat</keyword>
<dbReference type="FunFam" id="3.80.10.10:FF:000383">
    <property type="entry name" value="Leucine-rich repeat receptor protein kinase EMS1"/>
    <property type="match status" value="1"/>
</dbReference>
<dbReference type="GO" id="GO:0016020">
    <property type="term" value="C:membrane"/>
    <property type="evidence" value="ECO:0007669"/>
    <property type="project" value="UniProtKB-SubCell"/>
</dbReference>
<keyword evidence="3" id="KW-0812">Transmembrane</keyword>
<dbReference type="InterPro" id="IPR046956">
    <property type="entry name" value="RLP23-like"/>
</dbReference>
<dbReference type="EMBL" id="OU466860">
    <property type="protein sequence ID" value="CAH2059675.1"/>
    <property type="molecule type" value="Genomic_DNA"/>
</dbReference>
<dbReference type="AlphaFoldDB" id="A0AAU9SAI9"/>
<accession>A0AAU9SAI9</accession>
<organism evidence="12 13">
    <name type="scientific">Thlaspi arvense</name>
    <name type="common">Field penny-cress</name>
    <dbReference type="NCBI Taxonomy" id="13288"/>
    <lineage>
        <taxon>Eukaryota</taxon>
        <taxon>Viridiplantae</taxon>
        <taxon>Streptophyta</taxon>
        <taxon>Embryophyta</taxon>
        <taxon>Tracheophyta</taxon>
        <taxon>Spermatophyta</taxon>
        <taxon>Magnoliopsida</taxon>
        <taxon>eudicotyledons</taxon>
        <taxon>Gunneridae</taxon>
        <taxon>Pentapetalae</taxon>
        <taxon>rosids</taxon>
        <taxon>malvids</taxon>
        <taxon>Brassicales</taxon>
        <taxon>Brassicaceae</taxon>
        <taxon>Thlaspideae</taxon>
        <taxon>Thlaspi</taxon>
    </lineage>
</organism>
<evidence type="ECO:0000313" key="13">
    <source>
        <dbReference type="Proteomes" id="UP000836841"/>
    </source>
</evidence>
<reference evidence="12 13" key="1">
    <citation type="submission" date="2022-03" db="EMBL/GenBank/DDBJ databases">
        <authorList>
            <person name="Nunn A."/>
            <person name="Chopra R."/>
            <person name="Nunn A."/>
            <person name="Contreras Garrido A."/>
        </authorList>
    </citation>
    <scope>NUCLEOTIDE SEQUENCE [LARGE SCALE GENOMIC DNA]</scope>
</reference>
<feature type="signal peptide" evidence="10">
    <location>
        <begin position="1"/>
        <end position="27"/>
    </location>
</feature>
<keyword evidence="5" id="KW-0677">Repeat</keyword>
<evidence type="ECO:0000313" key="12">
    <source>
        <dbReference type="EMBL" id="CAH2059675.1"/>
    </source>
</evidence>